<name>A0A5C5Z2R1_9BACT</name>
<proteinExistence type="predicted"/>
<feature type="domain" description="Glycosyltransferase subfamily 4-like N-terminal" evidence="3">
    <location>
        <begin position="17"/>
        <end position="192"/>
    </location>
</feature>
<dbReference type="EMBL" id="SJPJ01000001">
    <property type="protein sequence ID" value="TWT81141.1"/>
    <property type="molecule type" value="Genomic_DNA"/>
</dbReference>
<feature type="domain" description="Glycosyl transferase family 1" evidence="2">
    <location>
        <begin position="203"/>
        <end position="370"/>
    </location>
</feature>
<reference evidence="4 5" key="1">
    <citation type="submission" date="2019-02" db="EMBL/GenBank/DDBJ databases">
        <title>Deep-cultivation of Planctomycetes and their phenomic and genomic characterization uncovers novel biology.</title>
        <authorList>
            <person name="Wiegand S."/>
            <person name="Jogler M."/>
            <person name="Boedeker C."/>
            <person name="Pinto D."/>
            <person name="Vollmers J."/>
            <person name="Rivas-Marin E."/>
            <person name="Kohn T."/>
            <person name="Peeters S.H."/>
            <person name="Heuer A."/>
            <person name="Rast P."/>
            <person name="Oberbeckmann S."/>
            <person name="Bunk B."/>
            <person name="Jeske O."/>
            <person name="Meyerdierks A."/>
            <person name="Storesund J.E."/>
            <person name="Kallscheuer N."/>
            <person name="Luecker S."/>
            <person name="Lage O.M."/>
            <person name="Pohl T."/>
            <person name="Merkel B.J."/>
            <person name="Hornburger P."/>
            <person name="Mueller R.-W."/>
            <person name="Bruemmer F."/>
            <person name="Labrenz M."/>
            <person name="Spormann A.M."/>
            <person name="Op Den Camp H."/>
            <person name="Overmann J."/>
            <person name="Amann R."/>
            <person name="Jetten M.S.M."/>
            <person name="Mascher T."/>
            <person name="Medema M.H."/>
            <person name="Devos D.P."/>
            <person name="Kaster A.-K."/>
            <person name="Ovreas L."/>
            <person name="Rohde M."/>
            <person name="Galperin M.Y."/>
            <person name="Jogler C."/>
        </authorList>
    </citation>
    <scope>NUCLEOTIDE SEQUENCE [LARGE SCALE GENOMIC DNA]</scope>
    <source>
        <strain evidence="4 5">CA13</strain>
    </source>
</reference>
<comment type="caution">
    <text evidence="4">The sequence shown here is derived from an EMBL/GenBank/DDBJ whole genome shotgun (WGS) entry which is preliminary data.</text>
</comment>
<dbReference type="Gene3D" id="3.40.50.2000">
    <property type="entry name" value="Glycogen Phosphorylase B"/>
    <property type="match status" value="2"/>
</dbReference>
<evidence type="ECO:0000256" key="1">
    <source>
        <dbReference type="SAM" id="MobiDB-lite"/>
    </source>
</evidence>
<keyword evidence="4" id="KW-0328">Glycosyltransferase</keyword>
<dbReference type="Proteomes" id="UP000315010">
    <property type="component" value="Unassembled WGS sequence"/>
</dbReference>
<dbReference type="RefSeq" id="WP_146396827.1">
    <property type="nucleotide sequence ID" value="NZ_SJPJ01000001.1"/>
</dbReference>
<dbReference type="EC" id="2.4.-.-" evidence="4"/>
<gene>
    <name evidence="4" type="primary">epsD_1</name>
    <name evidence="4" type="ORF">CA13_25890</name>
</gene>
<dbReference type="PANTHER" id="PTHR45947:SF3">
    <property type="entry name" value="SULFOQUINOVOSYL TRANSFERASE SQD2"/>
    <property type="match status" value="1"/>
</dbReference>
<keyword evidence="5" id="KW-1185">Reference proteome</keyword>
<feature type="region of interest" description="Disordered" evidence="1">
    <location>
        <begin position="187"/>
        <end position="208"/>
    </location>
</feature>
<evidence type="ECO:0000259" key="3">
    <source>
        <dbReference type="Pfam" id="PF13439"/>
    </source>
</evidence>
<accession>A0A5C5Z2R1</accession>
<dbReference type="Pfam" id="PF13439">
    <property type="entry name" value="Glyco_transf_4"/>
    <property type="match status" value="1"/>
</dbReference>
<dbReference type="AlphaFoldDB" id="A0A5C5Z2R1"/>
<dbReference type="InterPro" id="IPR028098">
    <property type="entry name" value="Glyco_trans_4-like_N"/>
</dbReference>
<evidence type="ECO:0000313" key="5">
    <source>
        <dbReference type="Proteomes" id="UP000315010"/>
    </source>
</evidence>
<organism evidence="4 5">
    <name type="scientific">Novipirellula herctigrandis</name>
    <dbReference type="NCBI Taxonomy" id="2527986"/>
    <lineage>
        <taxon>Bacteria</taxon>
        <taxon>Pseudomonadati</taxon>
        <taxon>Planctomycetota</taxon>
        <taxon>Planctomycetia</taxon>
        <taxon>Pirellulales</taxon>
        <taxon>Pirellulaceae</taxon>
        <taxon>Novipirellula</taxon>
    </lineage>
</organism>
<dbReference type="SUPFAM" id="SSF53756">
    <property type="entry name" value="UDP-Glycosyltransferase/glycogen phosphorylase"/>
    <property type="match status" value="1"/>
</dbReference>
<protein>
    <submittedName>
        <fullName evidence="4">Putative glycosyltransferase EpsD</fullName>
        <ecNumber evidence="4">2.4.-.-</ecNumber>
    </submittedName>
</protein>
<keyword evidence="4" id="KW-0808">Transferase</keyword>
<sequence length="396" mass="44206">MRILYHHRTLGDGAEGIHINEMVRVFRELGHQVEVVALVGDQTCSTEHASSSPQSRRWSSVGRFLPGITYELAEIGYNVIGKRTVTRAINGFKPDLIYDRYNSFSTAAIDAAREANIPVFLEVNAPVSFERTAYERRPLRLARLATRFERRICNQADHVFVVSTPLKEFLVSQRGILPSRVTVIPNGVDPEKFSPTPPGSPARRRQRKKLGIDSETVIGFVGILRPWHGLNLLLDAFASLVPQQPNLRLLIVGDGVIEGSLREKVLELGLENLVTFTGRVAHEQMKDYLSAIDIAVSPQATFYASPMKILEYLAMGIPTIAPDMANIRDIIRDHENGILFEPENASALHATIEELLHSPELSTKIGRNGRLSVERERNWLNIARQVVQAAEKLTVG</sequence>
<dbReference type="InterPro" id="IPR001296">
    <property type="entry name" value="Glyco_trans_1"/>
</dbReference>
<dbReference type="PANTHER" id="PTHR45947">
    <property type="entry name" value="SULFOQUINOVOSYL TRANSFERASE SQD2"/>
    <property type="match status" value="1"/>
</dbReference>
<evidence type="ECO:0000259" key="2">
    <source>
        <dbReference type="Pfam" id="PF00534"/>
    </source>
</evidence>
<dbReference type="CDD" id="cd03794">
    <property type="entry name" value="GT4_WbuB-like"/>
    <property type="match status" value="1"/>
</dbReference>
<dbReference type="GO" id="GO:0016757">
    <property type="term" value="F:glycosyltransferase activity"/>
    <property type="evidence" value="ECO:0007669"/>
    <property type="project" value="UniProtKB-KW"/>
</dbReference>
<dbReference type="OrthoDB" id="9811902at2"/>
<dbReference type="InterPro" id="IPR050194">
    <property type="entry name" value="Glycosyltransferase_grp1"/>
</dbReference>
<dbReference type="Pfam" id="PF00534">
    <property type="entry name" value="Glycos_transf_1"/>
    <property type="match status" value="1"/>
</dbReference>
<evidence type="ECO:0000313" key="4">
    <source>
        <dbReference type="EMBL" id="TWT81141.1"/>
    </source>
</evidence>